<dbReference type="Gene3D" id="1.10.260.40">
    <property type="entry name" value="lambda repressor-like DNA-binding domains"/>
    <property type="match status" value="1"/>
</dbReference>
<dbReference type="SMART" id="SM00530">
    <property type="entry name" value="HTH_XRE"/>
    <property type="match status" value="1"/>
</dbReference>
<sequence length="210" mass="22904">MTRPAAKTNASGDTDQYNSEKSNALARAVGKEIKSLRLSLNMAANQLADAAGLSNAMLSRIEHGSATPSFTTLASLSAALRVPVSRLFAAYNQPTDFSLVRSGKGINVRRQAHRSGLSYQLLGHLLSGEKYVEPYLVTLTSDCSNNPGFQHTGIEFMYVLEGSMIYRYGDAVMELHHGDTLVFDANFVHGHEKLLTPTVRVLSVVFNLRT</sequence>
<dbReference type="PROSITE" id="PS50943">
    <property type="entry name" value="HTH_CROC1"/>
    <property type="match status" value="1"/>
</dbReference>
<dbReference type="Pfam" id="PF01381">
    <property type="entry name" value="HTH_3"/>
    <property type="match status" value="1"/>
</dbReference>
<dbReference type="CDD" id="cd02209">
    <property type="entry name" value="cupin_XRE_C"/>
    <property type="match status" value="1"/>
</dbReference>
<evidence type="ECO:0000313" key="4">
    <source>
        <dbReference type="EMBL" id="RXH42885.1"/>
    </source>
</evidence>
<dbReference type="InterPro" id="IPR011051">
    <property type="entry name" value="RmlC_Cupin_sf"/>
</dbReference>
<dbReference type="InterPro" id="IPR010982">
    <property type="entry name" value="Lambda_DNA-bd_dom_sf"/>
</dbReference>
<evidence type="ECO:0000256" key="2">
    <source>
        <dbReference type="SAM" id="MobiDB-lite"/>
    </source>
</evidence>
<dbReference type="SUPFAM" id="SSF51182">
    <property type="entry name" value="RmlC-like cupins"/>
    <property type="match status" value="1"/>
</dbReference>
<evidence type="ECO:0000259" key="3">
    <source>
        <dbReference type="PROSITE" id="PS50943"/>
    </source>
</evidence>
<dbReference type="PANTHER" id="PTHR46797:SF1">
    <property type="entry name" value="METHYLPHOSPHONATE SYNTHASE"/>
    <property type="match status" value="1"/>
</dbReference>
<gene>
    <name evidence="4" type="ORF">XH94_00140</name>
</gene>
<dbReference type="Gene3D" id="2.60.120.10">
    <property type="entry name" value="Jelly Rolls"/>
    <property type="match status" value="1"/>
</dbReference>
<proteinExistence type="predicted"/>
<dbReference type="CDD" id="cd00093">
    <property type="entry name" value="HTH_XRE"/>
    <property type="match status" value="1"/>
</dbReference>
<organism evidence="4 5">
    <name type="scientific">Bradyrhizobium zhanjiangense</name>
    <dbReference type="NCBI Taxonomy" id="1325107"/>
    <lineage>
        <taxon>Bacteria</taxon>
        <taxon>Pseudomonadati</taxon>
        <taxon>Pseudomonadota</taxon>
        <taxon>Alphaproteobacteria</taxon>
        <taxon>Hyphomicrobiales</taxon>
        <taxon>Nitrobacteraceae</taxon>
        <taxon>Bradyrhizobium</taxon>
    </lineage>
</organism>
<keyword evidence="1" id="KW-0238">DNA-binding</keyword>
<comment type="caution">
    <text evidence="4">The sequence shown here is derived from an EMBL/GenBank/DDBJ whole genome shotgun (WGS) entry which is preliminary data.</text>
</comment>
<dbReference type="InterPro" id="IPR050807">
    <property type="entry name" value="TransReg_Diox_bact_type"/>
</dbReference>
<evidence type="ECO:0000313" key="5">
    <source>
        <dbReference type="Proteomes" id="UP000290565"/>
    </source>
</evidence>
<dbReference type="PANTHER" id="PTHR46797">
    <property type="entry name" value="HTH-TYPE TRANSCRIPTIONAL REGULATOR"/>
    <property type="match status" value="1"/>
</dbReference>
<dbReference type="GO" id="GO:0003677">
    <property type="term" value="F:DNA binding"/>
    <property type="evidence" value="ECO:0007669"/>
    <property type="project" value="UniProtKB-KW"/>
</dbReference>
<dbReference type="GO" id="GO:0003700">
    <property type="term" value="F:DNA-binding transcription factor activity"/>
    <property type="evidence" value="ECO:0007669"/>
    <property type="project" value="TreeGrafter"/>
</dbReference>
<dbReference type="InterPro" id="IPR014710">
    <property type="entry name" value="RmlC-like_jellyroll"/>
</dbReference>
<evidence type="ECO:0000256" key="1">
    <source>
        <dbReference type="ARBA" id="ARBA00023125"/>
    </source>
</evidence>
<feature type="domain" description="HTH cro/C1-type" evidence="3">
    <location>
        <begin position="33"/>
        <end position="87"/>
    </location>
</feature>
<dbReference type="Proteomes" id="UP000290565">
    <property type="component" value="Unassembled WGS sequence"/>
</dbReference>
<dbReference type="EMBL" id="LBJM01000001">
    <property type="protein sequence ID" value="RXH42885.1"/>
    <property type="molecule type" value="Genomic_DNA"/>
</dbReference>
<feature type="region of interest" description="Disordered" evidence="2">
    <location>
        <begin position="1"/>
        <end position="23"/>
    </location>
</feature>
<dbReference type="AlphaFoldDB" id="A0A4Q0SS10"/>
<dbReference type="Pfam" id="PF07883">
    <property type="entry name" value="Cupin_2"/>
    <property type="match status" value="1"/>
</dbReference>
<feature type="compositionally biased region" description="Polar residues" evidence="2">
    <location>
        <begin position="8"/>
        <end position="22"/>
    </location>
</feature>
<name>A0A4Q0SS10_9BRAD</name>
<protein>
    <recommendedName>
        <fullName evidence="3">HTH cro/C1-type domain-containing protein</fullName>
    </recommendedName>
</protein>
<dbReference type="SUPFAM" id="SSF47413">
    <property type="entry name" value="lambda repressor-like DNA-binding domains"/>
    <property type="match status" value="1"/>
</dbReference>
<dbReference type="InterPro" id="IPR001387">
    <property type="entry name" value="Cro/C1-type_HTH"/>
</dbReference>
<reference evidence="4 5" key="1">
    <citation type="submission" date="2015-04" db="EMBL/GenBank/DDBJ databases">
        <title>Comparative genomics of rhizobia nodulating Arachis hypogaea in China.</title>
        <authorList>
            <person name="Li Y."/>
        </authorList>
    </citation>
    <scope>NUCLEOTIDE SEQUENCE [LARGE SCALE GENOMIC DNA]</scope>
    <source>
        <strain evidence="4 5">CCBAU 51787</strain>
    </source>
</reference>
<accession>A0A4Q0SS10</accession>
<dbReference type="GO" id="GO:0005829">
    <property type="term" value="C:cytosol"/>
    <property type="evidence" value="ECO:0007669"/>
    <property type="project" value="TreeGrafter"/>
</dbReference>
<dbReference type="InterPro" id="IPR013096">
    <property type="entry name" value="Cupin_2"/>
</dbReference>